<sequence>MSPIRRGHEKKTRHDVEAFLEETYPGADAETRLHALLCWVYHAPLFACRGSREAVSSKAEAKGVTPAEFSQIITGDLTGIGWWALEAVLISCGAMKADIEVALALYEQITRPAGSLGPALGTDAAEDWRPLRPTPPCLLY</sequence>
<organism evidence="1 2">
    <name type="scientific">Actinomadura rubrisoli</name>
    <dbReference type="NCBI Taxonomy" id="2530368"/>
    <lineage>
        <taxon>Bacteria</taxon>
        <taxon>Bacillati</taxon>
        <taxon>Actinomycetota</taxon>
        <taxon>Actinomycetes</taxon>
        <taxon>Streptosporangiales</taxon>
        <taxon>Thermomonosporaceae</taxon>
        <taxon>Actinomadura</taxon>
    </lineage>
</organism>
<evidence type="ECO:0000313" key="2">
    <source>
        <dbReference type="Proteomes" id="UP000294513"/>
    </source>
</evidence>
<keyword evidence="2" id="KW-1185">Reference proteome</keyword>
<proteinExistence type="predicted"/>
<dbReference type="Proteomes" id="UP000294513">
    <property type="component" value="Unassembled WGS sequence"/>
</dbReference>
<dbReference type="EMBL" id="SMKU01000081">
    <property type="protein sequence ID" value="TDD86370.1"/>
    <property type="molecule type" value="Genomic_DNA"/>
</dbReference>
<reference evidence="1 2" key="1">
    <citation type="submission" date="2019-03" db="EMBL/GenBank/DDBJ databases">
        <title>Draft genome sequences of novel Actinobacteria.</title>
        <authorList>
            <person name="Sahin N."/>
            <person name="Ay H."/>
            <person name="Saygin H."/>
        </authorList>
    </citation>
    <scope>NUCLEOTIDE SEQUENCE [LARGE SCALE GENOMIC DNA]</scope>
    <source>
        <strain evidence="1 2">H3C3</strain>
    </source>
</reference>
<accession>A0A4R5BMM2</accession>
<dbReference type="AlphaFoldDB" id="A0A4R5BMM2"/>
<protein>
    <submittedName>
        <fullName evidence="1">Uncharacterized protein</fullName>
    </submittedName>
</protein>
<dbReference type="OrthoDB" id="3429291at2"/>
<name>A0A4R5BMM2_9ACTN</name>
<dbReference type="RefSeq" id="WP_131894485.1">
    <property type="nucleotide sequence ID" value="NZ_SMKU01000081.1"/>
</dbReference>
<feature type="non-terminal residue" evidence="1">
    <location>
        <position position="140"/>
    </location>
</feature>
<evidence type="ECO:0000313" key="1">
    <source>
        <dbReference type="EMBL" id="TDD86370.1"/>
    </source>
</evidence>
<comment type="caution">
    <text evidence="1">The sequence shown here is derived from an EMBL/GenBank/DDBJ whole genome shotgun (WGS) entry which is preliminary data.</text>
</comment>
<gene>
    <name evidence="1" type="ORF">E1298_17475</name>
</gene>